<reference evidence="1" key="1">
    <citation type="submission" date="2021-11" db="EMBL/GenBank/DDBJ databases">
        <authorList>
            <person name="Schell T."/>
        </authorList>
    </citation>
    <scope>NUCLEOTIDE SEQUENCE</scope>
    <source>
        <strain evidence="1">M5</strain>
    </source>
</reference>
<evidence type="ECO:0000313" key="1">
    <source>
        <dbReference type="EMBL" id="CAH0102123.1"/>
    </source>
</evidence>
<dbReference type="EMBL" id="CAKKLH010000073">
    <property type="protein sequence ID" value="CAH0102123.1"/>
    <property type="molecule type" value="Genomic_DNA"/>
</dbReference>
<proteinExistence type="predicted"/>
<dbReference type="AlphaFoldDB" id="A0A8J2WF13"/>
<accession>A0A8J2WF13</accession>
<name>A0A8J2WF13_9CRUS</name>
<sequence>MFSSFTFGARSIIDLIYKTEAFLWLDSSNLHICACFSAEGYYSKFFGKFLFLPRHQNLSTKRHMEQVSQEEDPSYVCGNIFT</sequence>
<keyword evidence="2" id="KW-1185">Reference proteome</keyword>
<evidence type="ECO:0000313" key="2">
    <source>
        <dbReference type="Proteomes" id="UP000789390"/>
    </source>
</evidence>
<dbReference type="Proteomes" id="UP000789390">
    <property type="component" value="Unassembled WGS sequence"/>
</dbReference>
<gene>
    <name evidence="1" type="ORF">DGAL_LOCUS4501</name>
</gene>
<organism evidence="1 2">
    <name type="scientific">Daphnia galeata</name>
    <dbReference type="NCBI Taxonomy" id="27404"/>
    <lineage>
        <taxon>Eukaryota</taxon>
        <taxon>Metazoa</taxon>
        <taxon>Ecdysozoa</taxon>
        <taxon>Arthropoda</taxon>
        <taxon>Crustacea</taxon>
        <taxon>Branchiopoda</taxon>
        <taxon>Diplostraca</taxon>
        <taxon>Cladocera</taxon>
        <taxon>Anomopoda</taxon>
        <taxon>Daphniidae</taxon>
        <taxon>Daphnia</taxon>
    </lineage>
</organism>
<comment type="caution">
    <text evidence="1">The sequence shown here is derived from an EMBL/GenBank/DDBJ whole genome shotgun (WGS) entry which is preliminary data.</text>
</comment>
<protein>
    <submittedName>
        <fullName evidence="1">Uncharacterized protein</fullName>
    </submittedName>
</protein>